<dbReference type="AlphaFoldDB" id="A0A4R6UUE9"/>
<evidence type="ECO:0000313" key="3">
    <source>
        <dbReference type="EMBL" id="TDQ50792.1"/>
    </source>
</evidence>
<gene>
    <name evidence="3" type="ORF">EV190_11297</name>
</gene>
<evidence type="ECO:0000313" key="4">
    <source>
        <dbReference type="Proteomes" id="UP000295281"/>
    </source>
</evidence>
<accession>A0A4R6UUE9</accession>
<proteinExistence type="predicted"/>
<keyword evidence="2" id="KW-1133">Transmembrane helix</keyword>
<name>A0A4R6UUE9_9ACTN</name>
<keyword evidence="4" id="KW-1185">Reference proteome</keyword>
<reference evidence="3 4" key="1">
    <citation type="submission" date="2019-03" db="EMBL/GenBank/DDBJ databases">
        <title>Genomic Encyclopedia of Type Strains, Phase IV (KMG-IV): sequencing the most valuable type-strain genomes for metagenomic binning, comparative biology and taxonomic classification.</title>
        <authorList>
            <person name="Goeker M."/>
        </authorList>
    </citation>
    <scope>NUCLEOTIDE SEQUENCE [LARGE SCALE GENOMIC DNA]</scope>
    <source>
        <strain evidence="3 4">DSM 46770</strain>
    </source>
</reference>
<organism evidence="3 4">
    <name type="scientific">Actinorugispora endophytica</name>
    <dbReference type="NCBI Taxonomy" id="1605990"/>
    <lineage>
        <taxon>Bacteria</taxon>
        <taxon>Bacillati</taxon>
        <taxon>Actinomycetota</taxon>
        <taxon>Actinomycetes</taxon>
        <taxon>Streptosporangiales</taxon>
        <taxon>Nocardiopsidaceae</taxon>
        <taxon>Actinorugispora</taxon>
    </lineage>
</organism>
<feature type="compositionally biased region" description="Gly residues" evidence="1">
    <location>
        <begin position="8"/>
        <end position="31"/>
    </location>
</feature>
<keyword evidence="2" id="KW-0472">Membrane</keyword>
<feature type="transmembrane region" description="Helical" evidence="2">
    <location>
        <begin position="103"/>
        <end position="129"/>
    </location>
</feature>
<dbReference type="Proteomes" id="UP000295281">
    <property type="component" value="Unassembled WGS sequence"/>
</dbReference>
<comment type="caution">
    <text evidence="3">The sequence shown here is derived from an EMBL/GenBank/DDBJ whole genome shotgun (WGS) entry which is preliminary data.</text>
</comment>
<keyword evidence="2" id="KW-0812">Transmembrane</keyword>
<evidence type="ECO:0000256" key="1">
    <source>
        <dbReference type="SAM" id="MobiDB-lite"/>
    </source>
</evidence>
<feature type="region of interest" description="Disordered" evidence="1">
    <location>
        <begin position="1"/>
        <end position="59"/>
    </location>
</feature>
<evidence type="ECO:0000256" key="2">
    <source>
        <dbReference type="SAM" id="Phobius"/>
    </source>
</evidence>
<dbReference type="EMBL" id="SNYN01000012">
    <property type="protein sequence ID" value="TDQ50792.1"/>
    <property type="molecule type" value="Genomic_DNA"/>
</dbReference>
<feature type="transmembrane region" description="Helical" evidence="2">
    <location>
        <begin position="62"/>
        <end position="91"/>
    </location>
</feature>
<dbReference type="RefSeq" id="WP_133742265.1">
    <property type="nucleotide sequence ID" value="NZ_SNYN01000012.1"/>
</dbReference>
<sequence>MSYPGQPPGGYGGQPPGGYGGPPHSGTGGWGAPPPPPPPPPGGYGGSFGRPNSEPPASQGSAIGALICNGLGLCLCWPLGLIGLILAIIALVQTTTSPSTARVLTLIAWVLFGVSAVIGIIYFALYGSILFAELSSSSY</sequence>
<dbReference type="OrthoDB" id="3544409at2"/>
<protein>
    <submittedName>
        <fullName evidence="3">Uncharacterized protein</fullName>
    </submittedName>
</protein>
<feature type="compositionally biased region" description="Pro residues" evidence="1">
    <location>
        <begin position="32"/>
        <end position="42"/>
    </location>
</feature>